<dbReference type="RefSeq" id="XP_005826005.1">
    <property type="nucleotide sequence ID" value="XM_005825948.1"/>
</dbReference>
<feature type="compositionally biased region" description="Basic and acidic residues" evidence="1">
    <location>
        <begin position="155"/>
        <end position="170"/>
    </location>
</feature>
<evidence type="ECO:0000313" key="5">
    <source>
        <dbReference type="Proteomes" id="UP000011087"/>
    </source>
</evidence>
<dbReference type="HOGENOM" id="CLU_1149078_0_0_1"/>
<organism evidence="3">
    <name type="scientific">Guillardia theta (strain CCMP2712)</name>
    <name type="common">Cryptophyte</name>
    <dbReference type="NCBI Taxonomy" id="905079"/>
    <lineage>
        <taxon>Eukaryota</taxon>
        <taxon>Cryptophyceae</taxon>
        <taxon>Pyrenomonadales</taxon>
        <taxon>Geminigeraceae</taxon>
        <taxon>Guillardia</taxon>
    </lineage>
</organism>
<sequence>MPSWKSIGIVATAALSCQVSSVEAYVSSPALKPVSARAGAACNVASLAMSSEERLSRRAAIASTLLTLPVLAAKSADAAGLNLMPPALQSITESASRKKASKDLGVDLDGPAPEPVSKKPGFTVPKLGPQRKKAAQEEEGDAPKPARKMSMPKFGEVKSKEPKAESETEGVKLNLDAPKRSRPGRQSVAGATGKERFESNEISSLEQKLRSRSTKVDAQIEKLSEGTRSESGVPSLNPFSAK</sequence>
<dbReference type="EMBL" id="JH993043">
    <property type="protein sequence ID" value="EKX39025.1"/>
    <property type="molecule type" value="Genomic_DNA"/>
</dbReference>
<dbReference type="AlphaFoldDB" id="L1IT58"/>
<name>L1IT58_GUITC</name>
<dbReference type="PaxDb" id="55529-EKX39025"/>
<feature type="chain" id="PRO_5008770384" evidence="2">
    <location>
        <begin position="25"/>
        <end position="242"/>
    </location>
</feature>
<dbReference type="KEGG" id="gtt:GUITHDRAFT_154546"/>
<feature type="region of interest" description="Disordered" evidence="1">
    <location>
        <begin position="94"/>
        <end position="242"/>
    </location>
</feature>
<dbReference type="Proteomes" id="UP000011087">
    <property type="component" value="Unassembled WGS sequence"/>
</dbReference>
<dbReference type="PROSITE" id="PS51257">
    <property type="entry name" value="PROKAR_LIPOPROTEIN"/>
    <property type="match status" value="1"/>
</dbReference>
<feature type="compositionally biased region" description="Polar residues" evidence="1">
    <location>
        <begin position="229"/>
        <end position="242"/>
    </location>
</feature>
<reference evidence="5" key="2">
    <citation type="submission" date="2012-11" db="EMBL/GenBank/DDBJ databases">
        <authorList>
            <person name="Kuo A."/>
            <person name="Curtis B.A."/>
            <person name="Tanifuji G."/>
            <person name="Burki F."/>
            <person name="Gruber A."/>
            <person name="Irimia M."/>
            <person name="Maruyama S."/>
            <person name="Arias M.C."/>
            <person name="Ball S.G."/>
            <person name="Gile G.H."/>
            <person name="Hirakawa Y."/>
            <person name="Hopkins J.F."/>
            <person name="Rensing S.A."/>
            <person name="Schmutz J."/>
            <person name="Symeonidi A."/>
            <person name="Elias M."/>
            <person name="Eveleigh R.J."/>
            <person name="Herman E.K."/>
            <person name="Klute M.J."/>
            <person name="Nakayama T."/>
            <person name="Obornik M."/>
            <person name="Reyes-Prieto A."/>
            <person name="Armbrust E.V."/>
            <person name="Aves S.J."/>
            <person name="Beiko R.G."/>
            <person name="Coutinho P."/>
            <person name="Dacks J.B."/>
            <person name="Durnford D.G."/>
            <person name="Fast N.M."/>
            <person name="Green B.R."/>
            <person name="Grisdale C."/>
            <person name="Hempe F."/>
            <person name="Henrissat B."/>
            <person name="Hoppner M.P."/>
            <person name="Ishida K.-I."/>
            <person name="Kim E."/>
            <person name="Koreny L."/>
            <person name="Kroth P.G."/>
            <person name="Liu Y."/>
            <person name="Malik S.-B."/>
            <person name="Maier U.G."/>
            <person name="McRose D."/>
            <person name="Mock T."/>
            <person name="Neilson J.A."/>
            <person name="Onodera N.T."/>
            <person name="Poole A.M."/>
            <person name="Pritham E.J."/>
            <person name="Richards T.A."/>
            <person name="Rocap G."/>
            <person name="Roy S.W."/>
            <person name="Sarai C."/>
            <person name="Schaack S."/>
            <person name="Shirato S."/>
            <person name="Slamovits C.H."/>
            <person name="Spencer D.F."/>
            <person name="Suzuki S."/>
            <person name="Worden A.Z."/>
            <person name="Zauner S."/>
            <person name="Barry K."/>
            <person name="Bell C."/>
            <person name="Bharti A.K."/>
            <person name="Crow J.A."/>
            <person name="Grimwood J."/>
            <person name="Kramer R."/>
            <person name="Lindquist E."/>
            <person name="Lucas S."/>
            <person name="Salamov A."/>
            <person name="McFadden G.I."/>
            <person name="Lane C.E."/>
            <person name="Keeling P.J."/>
            <person name="Gray M.W."/>
            <person name="Grigoriev I.V."/>
            <person name="Archibald J.M."/>
        </authorList>
    </citation>
    <scope>NUCLEOTIDE SEQUENCE</scope>
    <source>
        <strain evidence="5">CCMP2712</strain>
    </source>
</reference>
<keyword evidence="5" id="KW-1185">Reference proteome</keyword>
<feature type="signal peptide" evidence="2">
    <location>
        <begin position="1"/>
        <end position="24"/>
    </location>
</feature>
<evidence type="ECO:0000256" key="1">
    <source>
        <dbReference type="SAM" id="MobiDB-lite"/>
    </source>
</evidence>
<reference evidence="3 5" key="1">
    <citation type="journal article" date="2012" name="Nature">
        <title>Algal genomes reveal evolutionary mosaicism and the fate of nucleomorphs.</title>
        <authorList>
            <consortium name="DOE Joint Genome Institute"/>
            <person name="Curtis B.A."/>
            <person name="Tanifuji G."/>
            <person name="Burki F."/>
            <person name="Gruber A."/>
            <person name="Irimia M."/>
            <person name="Maruyama S."/>
            <person name="Arias M.C."/>
            <person name="Ball S.G."/>
            <person name="Gile G.H."/>
            <person name="Hirakawa Y."/>
            <person name="Hopkins J.F."/>
            <person name="Kuo A."/>
            <person name="Rensing S.A."/>
            <person name="Schmutz J."/>
            <person name="Symeonidi A."/>
            <person name="Elias M."/>
            <person name="Eveleigh R.J."/>
            <person name="Herman E.K."/>
            <person name="Klute M.J."/>
            <person name="Nakayama T."/>
            <person name="Obornik M."/>
            <person name="Reyes-Prieto A."/>
            <person name="Armbrust E.V."/>
            <person name="Aves S.J."/>
            <person name="Beiko R.G."/>
            <person name="Coutinho P."/>
            <person name="Dacks J.B."/>
            <person name="Durnford D.G."/>
            <person name="Fast N.M."/>
            <person name="Green B.R."/>
            <person name="Grisdale C.J."/>
            <person name="Hempel F."/>
            <person name="Henrissat B."/>
            <person name="Hoppner M.P."/>
            <person name="Ishida K."/>
            <person name="Kim E."/>
            <person name="Koreny L."/>
            <person name="Kroth P.G."/>
            <person name="Liu Y."/>
            <person name="Malik S.B."/>
            <person name="Maier U.G."/>
            <person name="McRose D."/>
            <person name="Mock T."/>
            <person name="Neilson J.A."/>
            <person name="Onodera N.T."/>
            <person name="Poole A.M."/>
            <person name="Pritham E.J."/>
            <person name="Richards T.A."/>
            <person name="Rocap G."/>
            <person name="Roy S.W."/>
            <person name="Sarai C."/>
            <person name="Schaack S."/>
            <person name="Shirato S."/>
            <person name="Slamovits C.H."/>
            <person name="Spencer D.F."/>
            <person name="Suzuki S."/>
            <person name="Worden A.Z."/>
            <person name="Zauner S."/>
            <person name="Barry K."/>
            <person name="Bell C."/>
            <person name="Bharti A.K."/>
            <person name="Crow J.A."/>
            <person name="Grimwood J."/>
            <person name="Kramer R."/>
            <person name="Lindquist E."/>
            <person name="Lucas S."/>
            <person name="Salamov A."/>
            <person name="McFadden G.I."/>
            <person name="Lane C.E."/>
            <person name="Keeling P.J."/>
            <person name="Gray M.W."/>
            <person name="Grigoriev I.V."/>
            <person name="Archibald J.M."/>
        </authorList>
    </citation>
    <scope>NUCLEOTIDE SEQUENCE</scope>
    <source>
        <strain evidence="3 5">CCMP2712</strain>
    </source>
</reference>
<dbReference type="EnsemblProtists" id="EKX39025">
    <property type="protein sequence ID" value="EKX39025"/>
    <property type="gene ID" value="GUITHDRAFT_154546"/>
</dbReference>
<dbReference type="GeneID" id="17295789"/>
<gene>
    <name evidence="3" type="ORF">GUITHDRAFT_154546</name>
</gene>
<reference evidence="4" key="3">
    <citation type="submission" date="2015-06" db="UniProtKB">
        <authorList>
            <consortium name="EnsemblProtists"/>
        </authorList>
    </citation>
    <scope>IDENTIFICATION</scope>
</reference>
<proteinExistence type="predicted"/>
<accession>L1IT58</accession>
<evidence type="ECO:0000256" key="2">
    <source>
        <dbReference type="SAM" id="SignalP"/>
    </source>
</evidence>
<evidence type="ECO:0000313" key="3">
    <source>
        <dbReference type="EMBL" id="EKX39025.1"/>
    </source>
</evidence>
<protein>
    <submittedName>
        <fullName evidence="3 4">Uncharacterized protein</fullName>
    </submittedName>
</protein>
<keyword evidence="2" id="KW-0732">Signal</keyword>
<evidence type="ECO:0000313" key="4">
    <source>
        <dbReference type="EnsemblProtists" id="EKX39025"/>
    </source>
</evidence>
<feature type="compositionally biased region" description="Basic and acidic residues" evidence="1">
    <location>
        <begin position="214"/>
        <end position="228"/>
    </location>
</feature>